<name>A0A0F9H426_9ZZZZ</name>
<proteinExistence type="predicted"/>
<organism evidence="1">
    <name type="scientific">marine sediment metagenome</name>
    <dbReference type="NCBI Taxonomy" id="412755"/>
    <lineage>
        <taxon>unclassified sequences</taxon>
        <taxon>metagenomes</taxon>
        <taxon>ecological metagenomes</taxon>
    </lineage>
</organism>
<dbReference type="EMBL" id="LAZR01026006">
    <property type="protein sequence ID" value="KKL70067.1"/>
    <property type="molecule type" value="Genomic_DNA"/>
</dbReference>
<accession>A0A0F9H426</accession>
<gene>
    <name evidence="1" type="ORF">LCGC14_2108660</name>
</gene>
<dbReference type="AlphaFoldDB" id="A0A0F9H426"/>
<reference evidence="1" key="1">
    <citation type="journal article" date="2015" name="Nature">
        <title>Complex archaea that bridge the gap between prokaryotes and eukaryotes.</title>
        <authorList>
            <person name="Spang A."/>
            <person name="Saw J.H."/>
            <person name="Jorgensen S.L."/>
            <person name="Zaremba-Niedzwiedzka K."/>
            <person name="Martijn J."/>
            <person name="Lind A.E."/>
            <person name="van Eijk R."/>
            <person name="Schleper C."/>
            <person name="Guy L."/>
            <person name="Ettema T.J."/>
        </authorList>
    </citation>
    <scope>NUCLEOTIDE SEQUENCE</scope>
</reference>
<sequence length="41" mass="4923">MNDKLWSKWCAKTRVKNEKYKEKERPVETAVQAKLDKEKGK</sequence>
<protein>
    <submittedName>
        <fullName evidence="1">Uncharacterized protein</fullName>
    </submittedName>
</protein>
<evidence type="ECO:0000313" key="1">
    <source>
        <dbReference type="EMBL" id="KKL70067.1"/>
    </source>
</evidence>
<comment type="caution">
    <text evidence="1">The sequence shown here is derived from an EMBL/GenBank/DDBJ whole genome shotgun (WGS) entry which is preliminary data.</text>
</comment>